<dbReference type="OrthoDB" id="89236at2759"/>
<dbReference type="PROSITE" id="PS50237">
    <property type="entry name" value="HECT"/>
    <property type="match status" value="1"/>
</dbReference>
<feature type="domain" description="HECT" evidence="3">
    <location>
        <begin position="806"/>
        <end position="946"/>
    </location>
</feature>
<dbReference type="Proteomes" id="UP000070089">
    <property type="component" value="Unassembled WGS sequence"/>
</dbReference>
<dbReference type="EMBL" id="JXTI01000117">
    <property type="protein sequence ID" value="KWX12442.1"/>
    <property type="molecule type" value="Genomic_DNA"/>
</dbReference>
<dbReference type="InterPro" id="IPR035983">
    <property type="entry name" value="Hect_E3_ubiquitin_ligase"/>
</dbReference>
<dbReference type="VEuPathDB" id="GiardiaDB:QR46_3582"/>
<dbReference type="Gene3D" id="3.30.2410.10">
    <property type="entry name" value="Hect, E3 ligase catalytic domain"/>
    <property type="match status" value="1"/>
</dbReference>
<evidence type="ECO:0000259" key="3">
    <source>
        <dbReference type="PROSITE" id="PS50237"/>
    </source>
</evidence>
<feature type="active site" description="Glycyl thioester intermediate" evidence="2">
    <location>
        <position position="915"/>
    </location>
</feature>
<evidence type="ECO:0000256" key="1">
    <source>
        <dbReference type="ARBA" id="ARBA00022786"/>
    </source>
</evidence>
<dbReference type="Pfam" id="PF00632">
    <property type="entry name" value="HECT"/>
    <property type="match status" value="1"/>
</dbReference>
<sequence length="946" mass="106013">MAYRIKRSSRKCVSYSILCKKEVGMGAILSSKPRVSVPTNLSSHPVTSPVNAIDASSHNQDDSFPYAIVFNGSHYDFFIISADGQSMEAALSQSLLYLNFCIEDDPPAVDSLLLPSRRGSFEGHLFRDQLIAFVTVGHVVRVVLYSKDIISNLTLVLIDKYSATGKKTRSGRHSCERLSPTYIVTPFYCPPLPGRGSPTLFHDVRNIFREGLAVSQLTIGGFGKSMTYHSVQVFTTPHRLSVYATRSPHGRSSSTQEASWMADKESVFRDTLTVMPLIWRRPDATTSLIAPHCPDFSRYDIPVIRWQHVAAMDDPSTTLLCSTDESLLEEVMNRRERHGSIEDPAIIIVFFAGTPYRMYWDLKFHHMTTVFARRIIEYFEAIIHDAARHFRPVTPREGPRDLQAHLTPNRTAARYRVIVRRTEMFAGLLSRFLRIPIALQHLAPQLRRAADAPYTRIPQVVFDGEQGVDAGGLLKELLVGTAADVHESGLLVCINKVDRLWGIAPECGVADLSICQDLPSMTRITMYRIIGHLLAVSLIKDFKFPIALSPGLLFILIHCTISPAGAHYYGEMQYSSTVMALREAAVQVFREKIMGRECLSFQRYRSYLNLQGCALIANAITRGTALNTFPDVQFGPWAVGVAALSLHPYDALALYCLDMDTGSSNISPAYLLFPDLEAIGMDGCITIAIQSENIRTDTNLIAFDKLIKFYRKSGHMFRNISKKRSYIPISLVSTRMTKDAHINKEDQVSTVLCSDSSEECTENLKVSAIDIEVDTDDTLPRNKGPVYASHLAYAHVIGLIYYEACALADGFHTLLRMAGVNLTSEQVPITYILKRFYAALEPVYLTRDVILRHFRFDSATTEEVRQFVRVCLALTATEQASLLRFCTGIPYLESNILVTVRFSLPKGFLPQGRTCANVLELPKKSTDDMLLQLLRDAIEHMYYGFL</sequence>
<keyword evidence="1 2" id="KW-0833">Ubl conjugation pathway</keyword>
<evidence type="ECO:0000313" key="5">
    <source>
        <dbReference type="Proteomes" id="UP000070089"/>
    </source>
</evidence>
<dbReference type="InterPro" id="IPR000569">
    <property type="entry name" value="HECT_dom"/>
</dbReference>
<gene>
    <name evidence="4" type="ORF">QR46_3582</name>
</gene>
<name>A0A132NRU1_GIAIN</name>
<dbReference type="Gene3D" id="3.90.1750.10">
    <property type="entry name" value="Hect, E3 ligase catalytic domains"/>
    <property type="match status" value="1"/>
</dbReference>
<reference evidence="4 5" key="1">
    <citation type="journal article" date="2015" name="Mol. Biochem. Parasitol.">
        <title>Identification of polymorphic genes for use in assemblage B genotyping assays through comparative genomics of multiple assemblage B Giardia duodenalis isolates.</title>
        <authorList>
            <person name="Wielinga C."/>
            <person name="Thompson R.C."/>
            <person name="Monis P."/>
            <person name="Ryan U."/>
        </authorList>
    </citation>
    <scope>NUCLEOTIDE SEQUENCE [LARGE SCALE GENOMIC DNA]</scope>
    <source>
        <strain evidence="4 5">BAH15c1</strain>
    </source>
</reference>
<dbReference type="GO" id="GO:0004842">
    <property type="term" value="F:ubiquitin-protein transferase activity"/>
    <property type="evidence" value="ECO:0007669"/>
    <property type="project" value="InterPro"/>
</dbReference>
<dbReference type="AlphaFoldDB" id="A0A132NRU1"/>
<evidence type="ECO:0000256" key="2">
    <source>
        <dbReference type="PROSITE-ProRule" id="PRU00104"/>
    </source>
</evidence>
<comment type="caution">
    <text evidence="4">The sequence shown here is derived from an EMBL/GenBank/DDBJ whole genome shotgun (WGS) entry which is preliminary data.</text>
</comment>
<organism evidence="4 5">
    <name type="scientific">Giardia duodenalis assemblage B</name>
    <dbReference type="NCBI Taxonomy" id="1394984"/>
    <lineage>
        <taxon>Eukaryota</taxon>
        <taxon>Metamonada</taxon>
        <taxon>Diplomonadida</taxon>
        <taxon>Hexamitidae</taxon>
        <taxon>Giardiinae</taxon>
        <taxon>Giardia</taxon>
    </lineage>
</organism>
<protein>
    <recommendedName>
        <fullName evidence="3">HECT domain-containing protein</fullName>
    </recommendedName>
</protein>
<evidence type="ECO:0000313" key="4">
    <source>
        <dbReference type="EMBL" id="KWX12442.1"/>
    </source>
</evidence>
<accession>A0A132NRU1</accession>
<proteinExistence type="predicted"/>
<dbReference type="SUPFAM" id="SSF56204">
    <property type="entry name" value="Hect, E3 ligase catalytic domain"/>
    <property type="match status" value="1"/>
</dbReference>